<sequence>MSSIDDDGTPPEAGAASATGHRPRRRRRRILIALGVVGALVLAGCAVVGGYLYTLQDSFYSKSTQVALPESTHADGEGENYLLLGSDKRDPDSAEAQTVKGQRSDVMMLVHVNADRTQAYVISFPRDLYVDIPGHGRNRINSALAFGGIPLAVTTVEDYTGARIDDAALIDFDGVEGLVDALGGVDVQVDQSFEGDGVQFTQGTQHMDGATALTFVRQRKQLEDGDFARNRHQQALLAAIAAKIISADTLSNPIAIRELVDTTAPFMTVDEGLTPSAIASTAYDLRSLRSSDIRYLSVPHAGPMTTDGGASVVGTDEAGMDELRTALQEDDMEGYYSSHSG</sequence>
<evidence type="ECO:0000256" key="1">
    <source>
        <dbReference type="ARBA" id="ARBA00006068"/>
    </source>
</evidence>
<dbReference type="PANTHER" id="PTHR33392">
    <property type="entry name" value="POLYISOPRENYL-TEICHOIC ACID--PEPTIDOGLYCAN TEICHOIC ACID TRANSFERASE TAGU"/>
    <property type="match status" value="1"/>
</dbReference>
<evidence type="ECO:0000256" key="3">
    <source>
        <dbReference type="SAM" id="Phobius"/>
    </source>
</evidence>
<dbReference type="Proteomes" id="UP000195981">
    <property type="component" value="Unassembled WGS sequence"/>
</dbReference>
<gene>
    <name evidence="5" type="ORF">FM110_01005</name>
</gene>
<dbReference type="Pfam" id="PF03816">
    <property type="entry name" value="LytR_cpsA_psr"/>
    <property type="match status" value="1"/>
</dbReference>
<evidence type="ECO:0000256" key="2">
    <source>
        <dbReference type="SAM" id="MobiDB-lite"/>
    </source>
</evidence>
<feature type="region of interest" description="Disordered" evidence="2">
    <location>
        <begin position="1"/>
        <end position="22"/>
    </location>
</feature>
<dbReference type="OrthoDB" id="9782542at2"/>
<feature type="domain" description="Cell envelope-related transcriptional attenuator" evidence="4">
    <location>
        <begin position="103"/>
        <end position="245"/>
    </location>
</feature>
<dbReference type="EMBL" id="FWFG01000011">
    <property type="protein sequence ID" value="SLM88067.1"/>
    <property type="molecule type" value="Genomic_DNA"/>
</dbReference>
<keyword evidence="3" id="KW-0812">Transmembrane</keyword>
<dbReference type="NCBIfam" id="TIGR00350">
    <property type="entry name" value="lytR_cpsA_psr"/>
    <property type="match status" value="1"/>
</dbReference>
<keyword evidence="3" id="KW-1133">Transmembrane helix</keyword>
<dbReference type="InterPro" id="IPR050922">
    <property type="entry name" value="LytR/CpsA/Psr_CW_biosynth"/>
</dbReference>
<keyword evidence="3" id="KW-0472">Membrane</keyword>
<evidence type="ECO:0000313" key="5">
    <source>
        <dbReference type="EMBL" id="SLM88067.1"/>
    </source>
</evidence>
<dbReference type="AlphaFoldDB" id="A0A1X6WT41"/>
<protein>
    <submittedName>
        <fullName evidence="5">COG1316: Transcriptional regulator</fullName>
    </submittedName>
</protein>
<name>A0A1X6WT41_9MICO</name>
<dbReference type="Gene3D" id="3.40.630.190">
    <property type="entry name" value="LCP protein"/>
    <property type="match status" value="1"/>
</dbReference>
<accession>A0A1X6WT41</accession>
<keyword evidence="6" id="KW-1185">Reference proteome</keyword>
<organism evidence="5 6">
    <name type="scientific">Brachybacterium nesterenkovii</name>
    <dbReference type="NCBI Taxonomy" id="47847"/>
    <lineage>
        <taxon>Bacteria</taxon>
        <taxon>Bacillati</taxon>
        <taxon>Actinomycetota</taxon>
        <taxon>Actinomycetes</taxon>
        <taxon>Micrococcales</taxon>
        <taxon>Dermabacteraceae</taxon>
        <taxon>Brachybacterium</taxon>
    </lineage>
</organism>
<evidence type="ECO:0000313" key="6">
    <source>
        <dbReference type="Proteomes" id="UP000195981"/>
    </source>
</evidence>
<reference evidence="5 6" key="1">
    <citation type="submission" date="2017-02" db="EMBL/GenBank/DDBJ databases">
        <authorList>
            <person name="Peterson S.W."/>
        </authorList>
    </citation>
    <scope>NUCLEOTIDE SEQUENCE [LARGE SCALE GENOMIC DNA]</scope>
    <source>
        <strain evidence="5 6">CIP104813</strain>
    </source>
</reference>
<comment type="similarity">
    <text evidence="1">Belongs to the LytR/CpsA/Psr (LCP) family.</text>
</comment>
<evidence type="ECO:0000259" key="4">
    <source>
        <dbReference type="Pfam" id="PF03816"/>
    </source>
</evidence>
<feature type="transmembrane region" description="Helical" evidence="3">
    <location>
        <begin position="30"/>
        <end position="53"/>
    </location>
</feature>
<dbReference type="PANTHER" id="PTHR33392:SF6">
    <property type="entry name" value="POLYISOPRENYL-TEICHOIC ACID--PEPTIDOGLYCAN TEICHOIC ACID TRANSFERASE TAGU"/>
    <property type="match status" value="1"/>
</dbReference>
<proteinExistence type="inferred from homology"/>
<dbReference type="InterPro" id="IPR004474">
    <property type="entry name" value="LytR_CpsA_psr"/>
</dbReference>
<dbReference type="RefSeq" id="WP_087101821.1">
    <property type="nucleotide sequence ID" value="NZ_FWFG01000011.1"/>
</dbReference>